<organism evidence="1 2">
    <name type="scientific">Catenulispora acidiphila (strain DSM 44928 / JCM 14897 / NBRC 102108 / NRRL B-24433 / ID139908)</name>
    <dbReference type="NCBI Taxonomy" id="479433"/>
    <lineage>
        <taxon>Bacteria</taxon>
        <taxon>Bacillati</taxon>
        <taxon>Actinomycetota</taxon>
        <taxon>Actinomycetes</taxon>
        <taxon>Catenulisporales</taxon>
        <taxon>Catenulisporaceae</taxon>
        <taxon>Catenulispora</taxon>
    </lineage>
</organism>
<dbReference type="HOGENOM" id="CLU_175330_2_1_11"/>
<dbReference type="EMBL" id="CP001700">
    <property type="protein sequence ID" value="ACU75351.1"/>
    <property type="molecule type" value="Genomic_DNA"/>
</dbReference>
<dbReference type="Pfam" id="PF13822">
    <property type="entry name" value="ACC_epsilon"/>
    <property type="match status" value="1"/>
</dbReference>
<evidence type="ECO:0000313" key="1">
    <source>
        <dbReference type="EMBL" id="ACU75351.1"/>
    </source>
</evidence>
<dbReference type="RefSeq" id="WP_015795080.1">
    <property type="nucleotide sequence ID" value="NC_013131.1"/>
</dbReference>
<protein>
    <recommendedName>
        <fullName evidence="3">Acyl-CoA carboxylase epsilon subunit-like protein</fullName>
    </recommendedName>
</protein>
<dbReference type="InterPro" id="IPR032716">
    <property type="entry name" value="ACC_epsilon"/>
</dbReference>
<evidence type="ECO:0000313" key="2">
    <source>
        <dbReference type="Proteomes" id="UP000000851"/>
    </source>
</evidence>
<dbReference type="InParanoid" id="C7PY61"/>
<evidence type="ECO:0008006" key="3">
    <source>
        <dbReference type="Google" id="ProtNLM"/>
    </source>
</evidence>
<accession>C7PY61</accession>
<dbReference type="KEGG" id="cai:Caci_6501"/>
<gene>
    <name evidence="1" type="ordered locus">Caci_6501</name>
</gene>
<dbReference type="GO" id="GO:0003989">
    <property type="term" value="F:acetyl-CoA carboxylase activity"/>
    <property type="evidence" value="ECO:0007669"/>
    <property type="project" value="InterPro"/>
</dbReference>
<keyword evidence="2" id="KW-1185">Reference proteome</keyword>
<proteinExistence type="predicted"/>
<sequence length="79" mass="8418">MPGGHFTVLRGNPTPEELAAAVTVLLSLAATARTVVRPVSRTTRPHWHSRRRITHARGRHLPAAAWTGVGGGPWPGAGR</sequence>
<dbReference type="AlphaFoldDB" id="C7PY61"/>
<dbReference type="GO" id="GO:0004658">
    <property type="term" value="F:propionyl-CoA carboxylase activity"/>
    <property type="evidence" value="ECO:0007669"/>
    <property type="project" value="InterPro"/>
</dbReference>
<dbReference type="Proteomes" id="UP000000851">
    <property type="component" value="Chromosome"/>
</dbReference>
<reference evidence="1 2" key="1">
    <citation type="journal article" date="2009" name="Stand. Genomic Sci.">
        <title>Complete genome sequence of Catenulispora acidiphila type strain (ID 139908).</title>
        <authorList>
            <person name="Copeland A."/>
            <person name="Lapidus A."/>
            <person name="Glavina Del Rio T."/>
            <person name="Nolan M."/>
            <person name="Lucas S."/>
            <person name="Chen F."/>
            <person name="Tice H."/>
            <person name="Cheng J.F."/>
            <person name="Bruce D."/>
            <person name="Goodwin L."/>
            <person name="Pitluck S."/>
            <person name="Mikhailova N."/>
            <person name="Pati A."/>
            <person name="Ivanova N."/>
            <person name="Mavromatis K."/>
            <person name="Chen A."/>
            <person name="Palaniappan K."/>
            <person name="Chain P."/>
            <person name="Land M."/>
            <person name="Hauser L."/>
            <person name="Chang Y.J."/>
            <person name="Jeffries C.D."/>
            <person name="Chertkov O."/>
            <person name="Brettin T."/>
            <person name="Detter J.C."/>
            <person name="Han C."/>
            <person name="Ali Z."/>
            <person name="Tindall B.J."/>
            <person name="Goker M."/>
            <person name="Bristow J."/>
            <person name="Eisen J.A."/>
            <person name="Markowitz V."/>
            <person name="Hugenholtz P."/>
            <person name="Kyrpides N.C."/>
            <person name="Klenk H.P."/>
        </authorList>
    </citation>
    <scope>NUCLEOTIDE SEQUENCE [LARGE SCALE GENOMIC DNA]</scope>
    <source>
        <strain evidence="2">DSM 44928 / JCM 14897 / NBRC 102108 / NRRL B-24433 / ID139908</strain>
    </source>
</reference>
<name>C7PY61_CATAD</name>
<dbReference type="STRING" id="479433.Caci_6501"/>